<protein>
    <recommendedName>
        <fullName evidence="5">DUF3592 domain-containing protein</fullName>
    </recommendedName>
</protein>
<name>A0ABV6MSN4_9PSEU</name>
<feature type="transmembrane region" description="Helical" evidence="2">
    <location>
        <begin position="166"/>
        <end position="186"/>
    </location>
</feature>
<proteinExistence type="predicted"/>
<feature type="compositionally biased region" description="Low complexity" evidence="1">
    <location>
        <begin position="199"/>
        <end position="208"/>
    </location>
</feature>
<comment type="caution">
    <text evidence="3">The sequence shown here is derived from an EMBL/GenBank/DDBJ whole genome shotgun (WGS) entry which is preliminary data.</text>
</comment>
<evidence type="ECO:0008006" key="5">
    <source>
        <dbReference type="Google" id="ProtNLM"/>
    </source>
</evidence>
<dbReference type="EMBL" id="JBHLUD010000004">
    <property type="protein sequence ID" value="MFC0543182.1"/>
    <property type="molecule type" value="Genomic_DNA"/>
</dbReference>
<evidence type="ECO:0000313" key="3">
    <source>
        <dbReference type="EMBL" id="MFC0543182.1"/>
    </source>
</evidence>
<organism evidence="3 4">
    <name type="scientific">Kutzneria chonburiensis</name>
    <dbReference type="NCBI Taxonomy" id="1483604"/>
    <lineage>
        <taxon>Bacteria</taxon>
        <taxon>Bacillati</taxon>
        <taxon>Actinomycetota</taxon>
        <taxon>Actinomycetes</taxon>
        <taxon>Pseudonocardiales</taxon>
        <taxon>Pseudonocardiaceae</taxon>
        <taxon>Kutzneria</taxon>
    </lineage>
</organism>
<feature type="region of interest" description="Disordered" evidence="1">
    <location>
        <begin position="187"/>
        <end position="208"/>
    </location>
</feature>
<gene>
    <name evidence="3" type="ORF">ACFFH7_16900</name>
</gene>
<keyword evidence="2" id="KW-0472">Membrane</keyword>
<dbReference type="Proteomes" id="UP001589810">
    <property type="component" value="Unassembled WGS sequence"/>
</dbReference>
<evidence type="ECO:0000256" key="1">
    <source>
        <dbReference type="SAM" id="MobiDB-lite"/>
    </source>
</evidence>
<evidence type="ECO:0000256" key="2">
    <source>
        <dbReference type="SAM" id="Phobius"/>
    </source>
</evidence>
<keyword evidence="2" id="KW-1133">Transmembrane helix</keyword>
<reference evidence="3 4" key="1">
    <citation type="submission" date="2024-09" db="EMBL/GenBank/DDBJ databases">
        <authorList>
            <person name="Sun Q."/>
            <person name="Mori K."/>
        </authorList>
    </citation>
    <scope>NUCLEOTIDE SEQUENCE [LARGE SCALE GENOMIC DNA]</scope>
    <source>
        <strain evidence="3 4">TBRC 1432</strain>
    </source>
</reference>
<dbReference type="RefSeq" id="WP_273941575.1">
    <property type="nucleotide sequence ID" value="NZ_CP097263.1"/>
</dbReference>
<accession>A0ABV6MSN4</accession>
<keyword evidence="2" id="KW-0812">Transmembrane</keyword>
<evidence type="ECO:0000313" key="4">
    <source>
        <dbReference type="Proteomes" id="UP001589810"/>
    </source>
</evidence>
<feature type="transmembrane region" description="Helical" evidence="2">
    <location>
        <begin position="64"/>
        <end position="86"/>
    </location>
</feature>
<keyword evidence="4" id="KW-1185">Reference proteome</keyword>
<sequence length="208" mass="21577">MRRMWRILLGLGLPVLYAGLVLAYAWNLVDGPPELVRAVLGIAIILAVLLTGFAFIVFTAASGFAISIALAIVAGIALFGTGVAGLDELVLHERGHDVTCTVTGVTETSIGYAPAEHYALNCDGGHPTDYTSGSDDLTVGQQVEIRYDPTGTADTTLSSNAADGHVLLTIAAVALALFLFTGAVTASRTSRPSRPRSEPTPGTPGRAD</sequence>
<feature type="transmembrane region" description="Helical" evidence="2">
    <location>
        <begin position="35"/>
        <end position="57"/>
    </location>
</feature>